<dbReference type="Pfam" id="PF01648">
    <property type="entry name" value="ACPS"/>
    <property type="match status" value="1"/>
</dbReference>
<evidence type="ECO:0000313" key="3">
    <source>
        <dbReference type="EMBL" id="PRT43542.1"/>
    </source>
</evidence>
<evidence type="ECO:0000259" key="2">
    <source>
        <dbReference type="Pfam" id="PF01648"/>
    </source>
</evidence>
<feature type="domain" description="4'-phosphopantetheinyl transferase" evidence="2">
    <location>
        <begin position="64"/>
        <end position="143"/>
    </location>
</feature>
<dbReference type="SUPFAM" id="SSF56214">
    <property type="entry name" value="4'-phosphopantetheinyl transferase"/>
    <property type="match status" value="1"/>
</dbReference>
<keyword evidence="1" id="KW-0808">Transferase</keyword>
<organism evidence="3 4">
    <name type="scientific">Bacillus wiedmannii</name>
    <dbReference type="NCBI Taxonomy" id="1890302"/>
    <lineage>
        <taxon>Bacteria</taxon>
        <taxon>Bacillati</taxon>
        <taxon>Bacillota</taxon>
        <taxon>Bacilli</taxon>
        <taxon>Bacillales</taxon>
        <taxon>Bacillaceae</taxon>
        <taxon>Bacillus</taxon>
        <taxon>Bacillus cereus group</taxon>
    </lineage>
</organism>
<dbReference type="Proteomes" id="UP000239236">
    <property type="component" value="Unassembled WGS sequence"/>
</dbReference>
<dbReference type="InterPro" id="IPR008278">
    <property type="entry name" value="4-PPantetheinyl_Trfase_dom"/>
</dbReference>
<dbReference type="InterPro" id="IPR037143">
    <property type="entry name" value="4-PPantetheinyl_Trfase_dom_sf"/>
</dbReference>
<evidence type="ECO:0000313" key="4">
    <source>
        <dbReference type="Proteomes" id="UP000239236"/>
    </source>
</evidence>
<reference evidence="3 4" key="1">
    <citation type="submission" date="2018-03" db="EMBL/GenBank/DDBJ databases">
        <title>Genotypic and phenotypic analysis of antagonistic Bacillus spp. isolated from rhizosphere soil of plants in Tibet.</title>
        <authorList>
            <person name="Borriss R."/>
            <person name="Lasch P."/>
            <person name="Wu L."/>
            <person name="Wu H."/>
            <person name="Gao X."/>
        </authorList>
    </citation>
    <scope>NUCLEOTIDE SEQUENCE [LARGE SCALE GENOMIC DNA]</scope>
    <source>
        <strain evidence="3 4">NMSW16</strain>
    </source>
</reference>
<accession>A0ABX5E2C7</accession>
<evidence type="ECO:0000256" key="1">
    <source>
        <dbReference type="ARBA" id="ARBA00022679"/>
    </source>
</evidence>
<dbReference type="Gene3D" id="3.90.470.20">
    <property type="entry name" value="4'-phosphopantetheinyl transferase domain"/>
    <property type="match status" value="2"/>
</dbReference>
<protein>
    <recommendedName>
        <fullName evidence="2">4'-phosphopantetheinyl transferase domain-containing protein</fullName>
    </recommendedName>
</protein>
<dbReference type="EMBL" id="PVRR01000001">
    <property type="protein sequence ID" value="PRT43542.1"/>
    <property type="molecule type" value="Genomic_DNA"/>
</dbReference>
<name>A0ABX5E2C7_9BACI</name>
<gene>
    <name evidence="3" type="ORF">C6357_02605</name>
</gene>
<proteinExistence type="predicted"/>
<comment type="caution">
    <text evidence="3">The sequence shown here is derived from an EMBL/GenBank/DDBJ whole genome shotgun (WGS) entry which is preliminary data.</text>
</comment>
<sequence>MVGRYAAKKAVSAFIKDERLHEIQITPGIFNQPIVKHSSAMNVQVSISHCDSMGFAIAFSEETPIGIDIERINIDNKNILAAQMTVEEKRLAKFLSLPDETIYTLLWTAKESLSKVLKTGLTTPLEIYEINKIYISKGILYSYYQNFSQYCTASVISGQHIYSITYPKETVLDLEDFVVKLKMMNKNNENNKF</sequence>
<keyword evidence="4" id="KW-1185">Reference proteome</keyword>